<comment type="caution">
    <text evidence="2">The sequence shown here is derived from an EMBL/GenBank/DDBJ whole genome shotgun (WGS) entry which is preliminary data.</text>
</comment>
<name>A0A926EFA8_9FIRM</name>
<proteinExistence type="predicted"/>
<keyword evidence="1" id="KW-0812">Transmembrane</keyword>
<dbReference type="InterPro" id="IPR025945">
    <property type="entry name" value="DHHW"/>
</dbReference>
<dbReference type="Pfam" id="PF14286">
    <property type="entry name" value="DHHW"/>
    <property type="match status" value="1"/>
</dbReference>
<evidence type="ECO:0008006" key="4">
    <source>
        <dbReference type="Google" id="ProtNLM"/>
    </source>
</evidence>
<dbReference type="Proteomes" id="UP000660861">
    <property type="component" value="Unassembled WGS sequence"/>
</dbReference>
<evidence type="ECO:0000313" key="2">
    <source>
        <dbReference type="EMBL" id="MBC8570791.1"/>
    </source>
</evidence>
<sequence length="369" mass="42720">MKPKRIAAIILLIMMFVLPTYVVMGTNRFWRDMPLPTWETLADHSYMTELGNYVSGQFAKNELLSQTKTTLKYYTGVREENGVYIGKNRLIKDMEEPNEEKLNANISALNQFVSGKRADAFLVLLPTSAAINQEEIPKYAVSVNQKNIIDNVYNQVGENIRTIDAYSALFARREEYLYYRTDDRLTIGGAYVVYGAMIEKMGHYRRNIESFDVEHVRSDYFGPLYPLTDFRNIQPDRISLYHYTRYGREYQIKVYGADGVAQSDTPYLTQWLDTDNPDMVYLGAGQIMTKIHMEESPYKEKLLILGDDNAYKLGEFLQLHYQDITIVNTARIMELPEDLALDEYDKIVLIFDVDTFTHTYQPFDLGSLS</sequence>
<dbReference type="EMBL" id="JACRTC010000005">
    <property type="protein sequence ID" value="MBC8570791.1"/>
    <property type="molecule type" value="Genomic_DNA"/>
</dbReference>
<keyword evidence="1" id="KW-1133">Transmembrane helix</keyword>
<reference evidence="2" key="1">
    <citation type="submission" date="2020-08" db="EMBL/GenBank/DDBJ databases">
        <title>Genome public.</title>
        <authorList>
            <person name="Liu C."/>
            <person name="Sun Q."/>
        </authorList>
    </citation>
    <scope>NUCLEOTIDE SEQUENCE</scope>
    <source>
        <strain evidence="2">NSJ-54</strain>
    </source>
</reference>
<keyword evidence="3" id="KW-1185">Reference proteome</keyword>
<accession>A0A926EFA8</accession>
<keyword evidence="1" id="KW-0472">Membrane</keyword>
<evidence type="ECO:0000313" key="3">
    <source>
        <dbReference type="Proteomes" id="UP000660861"/>
    </source>
</evidence>
<gene>
    <name evidence="2" type="ORF">H8709_08115</name>
</gene>
<dbReference type="RefSeq" id="WP_262397885.1">
    <property type="nucleotide sequence ID" value="NZ_JACRTC010000005.1"/>
</dbReference>
<protein>
    <recommendedName>
        <fullName evidence="4">DHHW protein</fullName>
    </recommendedName>
</protein>
<evidence type="ECO:0000256" key="1">
    <source>
        <dbReference type="SAM" id="Phobius"/>
    </source>
</evidence>
<feature type="transmembrane region" description="Helical" evidence="1">
    <location>
        <begin position="6"/>
        <end position="24"/>
    </location>
</feature>
<organism evidence="2 3">
    <name type="scientific">Zongyangia hominis</name>
    <dbReference type="NCBI Taxonomy" id="2763677"/>
    <lineage>
        <taxon>Bacteria</taxon>
        <taxon>Bacillati</taxon>
        <taxon>Bacillota</taxon>
        <taxon>Clostridia</taxon>
        <taxon>Eubacteriales</taxon>
        <taxon>Oscillospiraceae</taxon>
        <taxon>Zongyangia</taxon>
    </lineage>
</organism>
<dbReference type="AlphaFoldDB" id="A0A926EFA8"/>